<name>A0A6J7ZX74_MYTCO</name>
<dbReference type="InterPro" id="IPR004302">
    <property type="entry name" value="Cellulose/chitin-bd_N"/>
</dbReference>
<proteinExistence type="predicted"/>
<evidence type="ECO:0000256" key="1">
    <source>
        <dbReference type="SAM" id="SignalP"/>
    </source>
</evidence>
<organism evidence="3 4">
    <name type="scientific">Mytilus coruscus</name>
    <name type="common">Sea mussel</name>
    <dbReference type="NCBI Taxonomy" id="42192"/>
    <lineage>
        <taxon>Eukaryota</taxon>
        <taxon>Metazoa</taxon>
        <taxon>Spiralia</taxon>
        <taxon>Lophotrochozoa</taxon>
        <taxon>Mollusca</taxon>
        <taxon>Bivalvia</taxon>
        <taxon>Autobranchia</taxon>
        <taxon>Pteriomorphia</taxon>
        <taxon>Mytilida</taxon>
        <taxon>Mytiloidea</taxon>
        <taxon>Mytilidae</taxon>
        <taxon>Mytilinae</taxon>
        <taxon>Mytilus</taxon>
    </lineage>
</organism>
<sequence length="392" mass="44626">MVYKHTIFLLGYLICVNGHGFLLDPPQRSSLWRIYPGHFPPNYNDNALNCGGRLYQWQEKNGRCGSCGDPVDDVRQHEDNGLYDSGFISRNYTSDSDVILTVRITSNHKGWFEFKICPRDNFQGSLDTCLENHILEIDGRGIRYELGQASGDIEVKVRLPPGLTCGRCILQWKYNTGNSWGCNNSGCCVGCGPQEQFYNCADIGIYNSNERYDFGEIPIKDPLSFLPKPLQTSKPKVKTCKASPDYRDVVGMEKWCQDTCPFCPKSHCICDSHSSKSVQHFNKHSLEQSSIEGSLTDYAFAVSQNLCAVDTNQTNIEKYYSEIVNSLVLAARDTLPIVKHRRHLTPYWSDHLTDMNDFMIQLRSVWISDHRPRGKDYASYSTNKNSKNCFKN</sequence>
<accession>A0A6J7ZX74</accession>
<dbReference type="AlphaFoldDB" id="A0A6J7ZX74"/>
<evidence type="ECO:0000259" key="2">
    <source>
        <dbReference type="Pfam" id="PF03067"/>
    </source>
</evidence>
<feature type="signal peptide" evidence="1">
    <location>
        <begin position="1"/>
        <end position="18"/>
    </location>
</feature>
<feature type="chain" id="PRO_5026942365" description="Chitin-binding type-4 domain-containing protein" evidence="1">
    <location>
        <begin position="19"/>
        <end position="392"/>
    </location>
</feature>
<gene>
    <name evidence="3" type="ORF">MCOR_675</name>
</gene>
<evidence type="ECO:0000313" key="3">
    <source>
        <dbReference type="EMBL" id="CAC5356615.1"/>
    </source>
</evidence>
<evidence type="ECO:0000313" key="4">
    <source>
        <dbReference type="Proteomes" id="UP000507470"/>
    </source>
</evidence>
<dbReference type="Pfam" id="PF03067">
    <property type="entry name" value="LPMO_10"/>
    <property type="match status" value="1"/>
</dbReference>
<dbReference type="OrthoDB" id="64893at2759"/>
<protein>
    <recommendedName>
        <fullName evidence="2">Chitin-binding type-4 domain-containing protein</fullName>
    </recommendedName>
</protein>
<keyword evidence="4" id="KW-1185">Reference proteome</keyword>
<feature type="domain" description="Chitin-binding type-4" evidence="2">
    <location>
        <begin position="19"/>
        <end position="203"/>
    </location>
</feature>
<keyword evidence="1" id="KW-0732">Signal</keyword>
<reference evidence="3 4" key="1">
    <citation type="submission" date="2020-06" db="EMBL/GenBank/DDBJ databases">
        <authorList>
            <person name="Li R."/>
            <person name="Bekaert M."/>
        </authorList>
    </citation>
    <scope>NUCLEOTIDE SEQUENCE [LARGE SCALE GENOMIC DNA]</scope>
    <source>
        <strain evidence="4">wild</strain>
    </source>
</reference>
<dbReference type="Proteomes" id="UP000507470">
    <property type="component" value="Unassembled WGS sequence"/>
</dbReference>
<dbReference type="EMBL" id="CACVKT020000161">
    <property type="protein sequence ID" value="CAC5356615.1"/>
    <property type="molecule type" value="Genomic_DNA"/>
</dbReference>